<reference evidence="6 7" key="1">
    <citation type="submission" date="2017-03" db="EMBL/GenBank/DDBJ databases">
        <title>An alternative strategy for trypanosome survival in the mammalian bloodstream revealed through genome and transcriptome analysis of the ubiquitous bovine parasite Trypanosoma (Megatrypanum) theileri.</title>
        <authorList>
            <person name="Kelly S."/>
            <person name="Ivens A."/>
            <person name="Mott A."/>
            <person name="O'Neill E."/>
            <person name="Emms D."/>
            <person name="Macleod O."/>
            <person name="Voorheis P."/>
            <person name="Matthews J."/>
            <person name="Matthews K."/>
            <person name="Carrington M."/>
        </authorList>
    </citation>
    <scope>NUCLEOTIDE SEQUENCE [LARGE SCALE GENOMIC DNA]</scope>
    <source>
        <strain evidence="6">Edinburgh</strain>
    </source>
</reference>
<dbReference type="VEuPathDB" id="TriTrypDB:TM35_000034530"/>
<feature type="transmembrane region" description="Helical" evidence="5">
    <location>
        <begin position="131"/>
        <end position="153"/>
    </location>
</feature>
<dbReference type="GO" id="GO:0001405">
    <property type="term" value="C:PAM complex, Tim23 associated import motor"/>
    <property type="evidence" value="ECO:0007669"/>
    <property type="project" value="TreeGrafter"/>
</dbReference>
<sequence length="1281" mass="145270">MAEPTREDEVTTTQEGGDSAKTAVASLTTAASAGVVAVTSSQSALLSTPRRGPLIPLTPMERRLIMGATRVGVTIADGLLLSSTVLNPVITVAFVAYESIRSIHDYYRGELNTLGYRTSLSDVSLRIGKEVGTAAIGIGIGHAVGTLIGLSAIPVAGQIATATVISVVLGICVGTLLTRYADRLFIRLQLQTQYGYSPDEEKARKRFEKLLESEHDLSSFAVCRIVQHYRDYRVACGWESHTDVDDYRATGDITMMPVSFQHFAIIQLQRKWGFLNGRSECKKVYKALMLLHHPDKGGDTELAAHLNHDFEIYAFCQGWQEDCPTINQAEVSGNQGKTSTNTFKKRKKNVVVDFLRSLFRQTSNSTVEAEDLRQYGLLALEAGTPLELHRFDELNWDTIDKEEEEEEEEEGLNGNPLFGTSASVKQRSVARVLASIQRCYQLATEATTFSGLVHIYREREQWSRLRHDVFMFNRLQMFVNIAEEMNLFYTPNSSSKSCHYYSSHNFRWCTRDEAVAEREERRKSIVSLCFSESVSSKLTEALELWRTAQGLAESFFKQSSTSDAEAAEGTGQTLDTLLNIQKALQEITESCTNSWKHSYCSIEDYKELLFVEEVRALGLTASCALAGAHAITIHDKMRKNCEDYYRGRERKMQTVTSLLNELHEIQSDLAKATIDERDILQKRYNDYLDELYFVHRVFSEVDSITSELYDMYTMYLPENFSLLKELPSSCARCVYETLKLPRFVKYERERTLMNYINLEIEPRNAMDCSRYSLNEETSLESVNNEVKEVEFALLRAQYMDPISGTLTPCWLKRYIFPKSDTIESKNDNTELFKHIMKDELHIPESCASKNVTYVSDVFCDNYTQQIYFHIPRGGTQLRFSSTHDVSKRIMRLGVRWLHDALQSIIEIHSCLLVHGSICLANFTYDDFGNTTLGFFSNSVGNSLRDTLTPLDDVIDFGACLHAEVIPYLQGVISGSNVARFSPTATKFDENFPAAEEWKQKQQEIINVYREVADRLIGKIEPRWTLLDARGFVRRFLQFNYDSDERNYLFTKEIAYPAYWAIYKSIAPHSLVSGHHVFPNLPKGISVFLNRNVHLWELYWKCRRKMLQLRGGSFFSLPAEVKGRKPFLPCTDECEVNEWFLWHTCRDEEETWQVCIEGISSASVQLCFTPPWMREEEKKSTGKNEGSGSTIWGVVFRVSLGTVLESDEKTMSEEDGGAQRFASSLAYDLEHSAKQKCVLAKGNVTDVNSSPDVLVPSPNARCYPEFMIGIPVSQAVVASSPI</sequence>
<evidence type="ECO:0000313" key="7">
    <source>
        <dbReference type="Proteomes" id="UP000192257"/>
    </source>
</evidence>
<comment type="subcellular location">
    <subcellularLocation>
        <location evidence="1">Mitochondrion inner membrane</location>
    </subcellularLocation>
</comment>
<keyword evidence="5" id="KW-0812">Transmembrane</keyword>
<proteinExistence type="predicted"/>
<dbReference type="PANTHER" id="PTHR12763">
    <property type="match status" value="1"/>
</dbReference>
<feature type="transmembrane region" description="Helical" evidence="5">
    <location>
        <begin position="159"/>
        <end position="178"/>
    </location>
</feature>
<evidence type="ECO:0000256" key="4">
    <source>
        <dbReference type="ARBA" id="ARBA00023136"/>
    </source>
</evidence>
<dbReference type="OrthoDB" id="240298at2759"/>
<keyword evidence="5" id="KW-1133">Transmembrane helix</keyword>
<dbReference type="Gene3D" id="1.10.287.110">
    <property type="entry name" value="DnaJ domain"/>
    <property type="match status" value="1"/>
</dbReference>
<keyword evidence="2" id="KW-0999">Mitochondrion inner membrane</keyword>
<keyword evidence="7" id="KW-1185">Reference proteome</keyword>
<dbReference type="GO" id="GO:0030150">
    <property type="term" value="P:protein import into mitochondrial matrix"/>
    <property type="evidence" value="ECO:0007669"/>
    <property type="project" value="TreeGrafter"/>
</dbReference>
<evidence type="ECO:0000256" key="2">
    <source>
        <dbReference type="ARBA" id="ARBA00022792"/>
    </source>
</evidence>
<evidence type="ECO:0008006" key="8">
    <source>
        <dbReference type="Google" id="ProtNLM"/>
    </source>
</evidence>
<evidence type="ECO:0000256" key="3">
    <source>
        <dbReference type="ARBA" id="ARBA00023128"/>
    </source>
</evidence>
<accession>A0A1X0P8E2</accession>
<protein>
    <recommendedName>
        <fullName evidence="8">Transferase</fullName>
    </recommendedName>
</protein>
<dbReference type="InterPro" id="IPR036869">
    <property type="entry name" value="J_dom_sf"/>
</dbReference>
<dbReference type="RefSeq" id="XP_028886766.1">
    <property type="nucleotide sequence ID" value="XM_029022220.1"/>
</dbReference>
<keyword evidence="4 5" id="KW-0472">Membrane</keyword>
<dbReference type="PANTHER" id="PTHR12763:SF59">
    <property type="entry name" value="PROTEIN KINASE DOMAIN-CONTAINING PROTEIN"/>
    <property type="match status" value="1"/>
</dbReference>
<dbReference type="GO" id="GO:0001671">
    <property type="term" value="F:ATPase activator activity"/>
    <property type="evidence" value="ECO:0007669"/>
    <property type="project" value="TreeGrafter"/>
</dbReference>
<evidence type="ECO:0000256" key="5">
    <source>
        <dbReference type="SAM" id="Phobius"/>
    </source>
</evidence>
<dbReference type="GeneID" id="39982000"/>
<evidence type="ECO:0000256" key="1">
    <source>
        <dbReference type="ARBA" id="ARBA00004273"/>
    </source>
</evidence>
<dbReference type="EMBL" id="NBCO01000003">
    <property type="protein sequence ID" value="ORC92700.1"/>
    <property type="molecule type" value="Genomic_DNA"/>
</dbReference>
<comment type="caution">
    <text evidence="6">The sequence shown here is derived from an EMBL/GenBank/DDBJ whole genome shotgun (WGS) entry which is preliminary data.</text>
</comment>
<keyword evidence="3" id="KW-0496">Mitochondrion</keyword>
<dbReference type="SUPFAM" id="SSF46565">
    <property type="entry name" value="Chaperone J-domain"/>
    <property type="match status" value="1"/>
</dbReference>
<dbReference type="Proteomes" id="UP000192257">
    <property type="component" value="Unassembled WGS sequence"/>
</dbReference>
<gene>
    <name evidence="6" type="ORF">TM35_000034530</name>
</gene>
<name>A0A1X0P8E2_9TRYP</name>
<organism evidence="6 7">
    <name type="scientific">Trypanosoma theileri</name>
    <dbReference type="NCBI Taxonomy" id="67003"/>
    <lineage>
        <taxon>Eukaryota</taxon>
        <taxon>Discoba</taxon>
        <taxon>Euglenozoa</taxon>
        <taxon>Kinetoplastea</taxon>
        <taxon>Metakinetoplastina</taxon>
        <taxon>Trypanosomatida</taxon>
        <taxon>Trypanosomatidae</taxon>
        <taxon>Trypanosoma</taxon>
    </lineage>
</organism>
<evidence type="ECO:0000313" key="6">
    <source>
        <dbReference type="EMBL" id="ORC92700.1"/>
    </source>
</evidence>